<dbReference type="PANTHER" id="PTHR12992:SF11">
    <property type="entry name" value="MITOCHONDRIAL COENZYME A DIPHOSPHATASE NUDT8"/>
    <property type="match status" value="1"/>
</dbReference>
<dbReference type="Gene3D" id="3.90.79.10">
    <property type="entry name" value="Nucleoside Triphosphate Pyrophosphohydrolase"/>
    <property type="match status" value="1"/>
</dbReference>
<dbReference type="PROSITE" id="PS51462">
    <property type="entry name" value="NUDIX"/>
    <property type="match status" value="1"/>
</dbReference>
<evidence type="ECO:0000259" key="7">
    <source>
        <dbReference type="PROSITE" id="PS51462"/>
    </source>
</evidence>
<evidence type="ECO:0000313" key="9">
    <source>
        <dbReference type="Proteomes" id="UP001175271"/>
    </source>
</evidence>
<keyword evidence="6" id="KW-0464">Manganese</keyword>
<comment type="cofactor">
    <cofactor evidence="1">
        <name>Mn(2+)</name>
        <dbReference type="ChEBI" id="CHEBI:29035"/>
    </cofactor>
</comment>
<dbReference type="InterPro" id="IPR045121">
    <property type="entry name" value="CoAse"/>
</dbReference>
<evidence type="ECO:0000256" key="2">
    <source>
        <dbReference type="ARBA" id="ARBA00001946"/>
    </source>
</evidence>
<dbReference type="PROSITE" id="PS00893">
    <property type="entry name" value="NUDIX_BOX"/>
    <property type="match status" value="1"/>
</dbReference>
<feature type="domain" description="Nudix hydrolase" evidence="7">
    <location>
        <begin position="53"/>
        <end position="190"/>
    </location>
</feature>
<dbReference type="PANTHER" id="PTHR12992">
    <property type="entry name" value="NUDIX HYDROLASE"/>
    <property type="match status" value="1"/>
</dbReference>
<evidence type="ECO:0000256" key="3">
    <source>
        <dbReference type="ARBA" id="ARBA00022723"/>
    </source>
</evidence>
<dbReference type="AlphaFoldDB" id="A0AA39LST0"/>
<dbReference type="InterPro" id="IPR000086">
    <property type="entry name" value="NUDIX_hydrolase_dom"/>
</dbReference>
<dbReference type="GO" id="GO:0046872">
    <property type="term" value="F:metal ion binding"/>
    <property type="evidence" value="ECO:0007669"/>
    <property type="project" value="UniProtKB-KW"/>
</dbReference>
<reference evidence="8" key="1">
    <citation type="submission" date="2023-06" db="EMBL/GenBank/DDBJ databases">
        <title>Genomic analysis of the entomopathogenic nematode Steinernema hermaphroditum.</title>
        <authorList>
            <person name="Schwarz E.M."/>
            <person name="Heppert J.K."/>
            <person name="Baniya A."/>
            <person name="Schwartz H.T."/>
            <person name="Tan C.-H."/>
            <person name="Antoshechkin I."/>
            <person name="Sternberg P.W."/>
            <person name="Goodrich-Blair H."/>
            <person name="Dillman A.R."/>
        </authorList>
    </citation>
    <scope>NUCLEOTIDE SEQUENCE</scope>
    <source>
        <strain evidence="8">PS9179</strain>
        <tissue evidence="8">Whole animal</tissue>
    </source>
</reference>
<comment type="caution">
    <text evidence="8">The sequence shown here is derived from an EMBL/GenBank/DDBJ whole genome shotgun (WGS) entry which is preliminary data.</text>
</comment>
<protein>
    <recommendedName>
        <fullName evidence="7">Nudix hydrolase domain-containing protein</fullName>
    </recommendedName>
</protein>
<evidence type="ECO:0000256" key="6">
    <source>
        <dbReference type="ARBA" id="ARBA00023211"/>
    </source>
</evidence>
<dbReference type="SUPFAM" id="SSF55811">
    <property type="entry name" value="Nudix"/>
    <property type="match status" value="1"/>
</dbReference>
<organism evidence="8 9">
    <name type="scientific">Steinernema hermaphroditum</name>
    <dbReference type="NCBI Taxonomy" id="289476"/>
    <lineage>
        <taxon>Eukaryota</taxon>
        <taxon>Metazoa</taxon>
        <taxon>Ecdysozoa</taxon>
        <taxon>Nematoda</taxon>
        <taxon>Chromadorea</taxon>
        <taxon>Rhabditida</taxon>
        <taxon>Tylenchina</taxon>
        <taxon>Panagrolaimomorpha</taxon>
        <taxon>Strongyloidoidea</taxon>
        <taxon>Steinernematidae</taxon>
        <taxon>Steinernema</taxon>
    </lineage>
</organism>
<evidence type="ECO:0000256" key="5">
    <source>
        <dbReference type="ARBA" id="ARBA00022842"/>
    </source>
</evidence>
<dbReference type="GO" id="GO:0010945">
    <property type="term" value="F:coenzyme A diphosphatase activity"/>
    <property type="evidence" value="ECO:0007669"/>
    <property type="project" value="InterPro"/>
</dbReference>
<name>A0AA39LST0_9BILA</name>
<accession>A0AA39LST0</accession>
<evidence type="ECO:0000256" key="4">
    <source>
        <dbReference type="ARBA" id="ARBA00022801"/>
    </source>
</evidence>
<keyword evidence="9" id="KW-1185">Reference proteome</keyword>
<evidence type="ECO:0000256" key="1">
    <source>
        <dbReference type="ARBA" id="ARBA00001936"/>
    </source>
</evidence>
<keyword evidence="5" id="KW-0460">Magnesium</keyword>
<gene>
    <name evidence="8" type="ORF">QR680_004184</name>
</gene>
<keyword evidence="4" id="KW-0378">Hydrolase</keyword>
<evidence type="ECO:0000313" key="8">
    <source>
        <dbReference type="EMBL" id="KAK0408826.1"/>
    </source>
</evidence>
<dbReference type="EMBL" id="JAUCMV010000003">
    <property type="protein sequence ID" value="KAK0408826.1"/>
    <property type="molecule type" value="Genomic_DNA"/>
</dbReference>
<keyword evidence="3" id="KW-0479">Metal-binding</keyword>
<proteinExistence type="predicted"/>
<comment type="cofactor">
    <cofactor evidence="2">
        <name>Mg(2+)</name>
        <dbReference type="ChEBI" id="CHEBI:18420"/>
    </cofactor>
</comment>
<dbReference type="InterPro" id="IPR020084">
    <property type="entry name" value="NUDIX_hydrolase_CS"/>
</dbReference>
<dbReference type="Proteomes" id="UP001175271">
    <property type="component" value="Unassembled WGS sequence"/>
</dbReference>
<dbReference type="Pfam" id="PF00293">
    <property type="entry name" value="NUDIX"/>
    <property type="match status" value="1"/>
</dbReference>
<dbReference type="CDD" id="cd03426">
    <property type="entry name" value="NUDIX_CoAse_Nudt7"/>
    <property type="match status" value="1"/>
</dbReference>
<sequence>MQCLRIALRAHHTSANRLSERGKEIFLQRFADAQKLTKNVPKHVRSTRRAATKKNDSSVLIPLVEIDDRIWIILTQRSFQLNSHRGEICFPGGRIDDGEDIVQAAVREAFEETGMDPSHVDVWGTLNPVLNRYLTNTITPVVGVFDAEKLSTLAPHCAEVRSIFMVPADEICATSGYTNFKYKNFRYVLPVFLSSEYRMLASSDSCVSGYKEPPVQRIWGLSAAVLHQLLLYLVPNMYQSKLAVPF</sequence>
<dbReference type="InterPro" id="IPR015797">
    <property type="entry name" value="NUDIX_hydrolase-like_dom_sf"/>
</dbReference>